<evidence type="ECO:0000256" key="1">
    <source>
        <dbReference type="ARBA" id="ARBA00010617"/>
    </source>
</evidence>
<dbReference type="InParanoid" id="A0A6I9RP37"/>
<keyword evidence="5" id="KW-0560">Oxidoreductase</keyword>
<dbReference type="OrthoDB" id="2789670at2759"/>
<dbReference type="GO" id="GO:0004497">
    <property type="term" value="F:monooxygenase activity"/>
    <property type="evidence" value="ECO:0007669"/>
    <property type="project" value="UniProtKB-KW"/>
</dbReference>
<dbReference type="KEGG" id="egu:105051353"/>
<dbReference type="GO" id="GO:0020037">
    <property type="term" value="F:heme binding"/>
    <property type="evidence" value="ECO:0007669"/>
    <property type="project" value="InterPro"/>
</dbReference>
<comment type="similarity">
    <text evidence="1 5">Belongs to the cytochrome P450 family.</text>
</comment>
<organism evidence="6 7">
    <name type="scientific">Elaeis guineensis var. tenera</name>
    <name type="common">Oil palm</name>
    <dbReference type="NCBI Taxonomy" id="51953"/>
    <lineage>
        <taxon>Eukaryota</taxon>
        <taxon>Viridiplantae</taxon>
        <taxon>Streptophyta</taxon>
        <taxon>Embryophyta</taxon>
        <taxon>Tracheophyta</taxon>
        <taxon>Spermatophyta</taxon>
        <taxon>Magnoliopsida</taxon>
        <taxon>Liliopsida</taxon>
        <taxon>Arecaceae</taxon>
        <taxon>Arecoideae</taxon>
        <taxon>Cocoseae</taxon>
        <taxon>Elaeidinae</taxon>
        <taxon>Elaeis</taxon>
    </lineage>
</organism>
<evidence type="ECO:0000256" key="5">
    <source>
        <dbReference type="RuleBase" id="RU000461"/>
    </source>
</evidence>
<keyword evidence="5" id="KW-0503">Monooxygenase</keyword>
<evidence type="ECO:0000256" key="3">
    <source>
        <dbReference type="ARBA" id="ARBA00023004"/>
    </source>
</evidence>
<dbReference type="InterPro" id="IPR001128">
    <property type="entry name" value="Cyt_P450"/>
</dbReference>
<dbReference type="FunCoup" id="A0A6I9RP37">
    <property type="interactions" value="318"/>
</dbReference>
<protein>
    <submittedName>
        <fullName evidence="7">Tryptamine 5-hydroxylase</fullName>
    </submittedName>
</protein>
<gene>
    <name evidence="7" type="primary">LOC105051353</name>
</gene>
<dbReference type="PROSITE" id="PS00086">
    <property type="entry name" value="CYTOCHROME_P450"/>
    <property type="match status" value="1"/>
</dbReference>
<dbReference type="GO" id="GO:0005506">
    <property type="term" value="F:iron ion binding"/>
    <property type="evidence" value="ECO:0007669"/>
    <property type="project" value="InterPro"/>
</dbReference>
<dbReference type="InterPro" id="IPR036396">
    <property type="entry name" value="Cyt_P450_sf"/>
</dbReference>
<keyword evidence="4 5" id="KW-0349">Heme</keyword>
<sequence length="538" mass="60422">MSRRLSHCFLFCHLPLQNRSKKKMEVDPTTFLSLLLLLLATLCLSYHLHRRRDRLPPSPPALPLIGHLHLLTSMPHHALARLSSRLGPILSLRLGRVPFVVVASPGLAREVLKTHDAALASRPALLSARYLSFGCSDVTFSPAGPYWRQARRLCISELLAPRRVAAFRLVRRQEIHRLLRSVASSATASSGGRSHAVDLSARFFNLANDVLCRVAFGRRFSAAGFRLPEVLVESQALFAGFTVGDFFPGLEWVNSATGLRRRLEKNRDDLSAVCDEIIADHQRRIGGPDREEEDFLDVLLRIQKSPDLEVPITDDNLKALVLDMFVAGTDTTSATLEWVMTELARHPQVMEKAQEEVRGIVGSKGIVEEDDIDQFNYMRAVIKETLRLHPPAPLLVPRESIKACVIDGYEIPAKTRVLVNAYAIGRDTQTWQNPLDFNPERFDDIDIDFKGQQDFKLLPFGGGRRGCPGYSFGLATVETTLSKLLYHFDWELPPGVGADDVDMSEIFGLATRKRQPLILIARNCQGYEFKEDEQRDSR</sequence>
<keyword evidence="3 4" id="KW-0408">Iron</keyword>
<dbReference type="RefSeq" id="XP_010930035.1">
    <property type="nucleotide sequence ID" value="XM_010931733.1"/>
</dbReference>
<dbReference type="InterPro" id="IPR002401">
    <property type="entry name" value="Cyt_P450_E_grp-I"/>
</dbReference>
<dbReference type="FunFam" id="1.10.630.10:FF:000011">
    <property type="entry name" value="Cytochrome P450 83B1"/>
    <property type="match status" value="1"/>
</dbReference>
<dbReference type="AlphaFoldDB" id="A0A6I9RP37"/>
<evidence type="ECO:0000313" key="7">
    <source>
        <dbReference type="RefSeq" id="XP_010930035.1"/>
    </source>
</evidence>
<feature type="binding site" description="axial binding residue" evidence="4">
    <location>
        <position position="467"/>
    </location>
    <ligand>
        <name>heme</name>
        <dbReference type="ChEBI" id="CHEBI:30413"/>
    </ligand>
    <ligandPart>
        <name>Fe</name>
        <dbReference type="ChEBI" id="CHEBI:18248"/>
    </ligandPart>
</feature>
<dbReference type="PANTHER" id="PTHR47955:SF11">
    <property type="entry name" value="4-HYDROXYPHENYLACETALDEHYDE OXIME MONOOXYGENASE"/>
    <property type="match status" value="1"/>
</dbReference>
<dbReference type="PRINTS" id="PR00385">
    <property type="entry name" value="P450"/>
</dbReference>
<accession>A0A6I9RP37</accession>
<dbReference type="GO" id="GO:0016705">
    <property type="term" value="F:oxidoreductase activity, acting on paired donors, with incorporation or reduction of molecular oxygen"/>
    <property type="evidence" value="ECO:0007669"/>
    <property type="project" value="InterPro"/>
</dbReference>
<evidence type="ECO:0000313" key="6">
    <source>
        <dbReference type="Proteomes" id="UP000504607"/>
    </source>
</evidence>
<dbReference type="CDD" id="cd11072">
    <property type="entry name" value="CYP71-like"/>
    <property type="match status" value="1"/>
</dbReference>
<dbReference type="PANTHER" id="PTHR47955">
    <property type="entry name" value="CYTOCHROME P450 FAMILY 71 PROTEIN"/>
    <property type="match status" value="1"/>
</dbReference>
<evidence type="ECO:0000256" key="4">
    <source>
        <dbReference type="PIRSR" id="PIRSR602401-1"/>
    </source>
</evidence>
<comment type="cofactor">
    <cofactor evidence="4">
        <name>heme</name>
        <dbReference type="ChEBI" id="CHEBI:30413"/>
    </cofactor>
</comment>
<dbReference type="Pfam" id="PF00067">
    <property type="entry name" value="p450"/>
    <property type="match status" value="1"/>
</dbReference>
<keyword evidence="6" id="KW-1185">Reference proteome</keyword>
<dbReference type="SUPFAM" id="SSF48264">
    <property type="entry name" value="Cytochrome P450"/>
    <property type="match status" value="1"/>
</dbReference>
<keyword evidence="2 4" id="KW-0479">Metal-binding</keyword>
<evidence type="ECO:0000256" key="2">
    <source>
        <dbReference type="ARBA" id="ARBA00022723"/>
    </source>
</evidence>
<reference evidence="7" key="1">
    <citation type="submission" date="2025-08" db="UniProtKB">
        <authorList>
            <consortium name="RefSeq"/>
        </authorList>
    </citation>
    <scope>IDENTIFICATION</scope>
</reference>
<dbReference type="GeneID" id="105051353"/>
<dbReference type="Gene3D" id="1.10.630.10">
    <property type="entry name" value="Cytochrome P450"/>
    <property type="match status" value="1"/>
</dbReference>
<name>A0A6I9RP37_ELAGV</name>
<proteinExistence type="inferred from homology"/>
<dbReference type="Proteomes" id="UP000504607">
    <property type="component" value="Chromosome 9"/>
</dbReference>
<dbReference type="PRINTS" id="PR00463">
    <property type="entry name" value="EP450I"/>
</dbReference>
<dbReference type="InterPro" id="IPR017972">
    <property type="entry name" value="Cyt_P450_CS"/>
</dbReference>